<dbReference type="InterPro" id="IPR050358">
    <property type="entry name" value="RSE1/DDB1/CFT1"/>
</dbReference>
<dbReference type="InterPro" id="IPR058543">
    <property type="entry name" value="Beta-prop_RSE1/DDB1/CPSF1_2nd"/>
</dbReference>
<dbReference type="GO" id="GO:0008380">
    <property type="term" value="P:RNA splicing"/>
    <property type="evidence" value="ECO:0007669"/>
    <property type="project" value="UniProtKB-KW"/>
</dbReference>
<keyword evidence="10" id="KW-1185">Reference proteome</keyword>
<protein>
    <recommendedName>
        <fullName evidence="11">Cleavage/polyadenylation specificity factor A subunit N-terminal domain-containing protein</fullName>
    </recommendedName>
</protein>
<evidence type="ECO:0000259" key="7">
    <source>
        <dbReference type="Pfam" id="PF03178"/>
    </source>
</evidence>
<name>A0A803KUA8_CHEQI</name>
<dbReference type="GO" id="GO:0003676">
    <property type="term" value="F:nucleic acid binding"/>
    <property type="evidence" value="ECO:0007669"/>
    <property type="project" value="InterPro"/>
</dbReference>
<dbReference type="GO" id="GO:0006397">
    <property type="term" value="P:mRNA processing"/>
    <property type="evidence" value="ECO:0007669"/>
    <property type="project" value="UniProtKB-KW"/>
</dbReference>
<dbReference type="InterPro" id="IPR004871">
    <property type="entry name" value="RSE1/DDB1/CPSF1_C"/>
</dbReference>
<keyword evidence="2" id="KW-0507">mRNA processing</keyword>
<accession>A0A803KUA8</accession>
<dbReference type="OMA" id="MAHRSAY"/>
<sequence length="567" mass="62998">MGEREDSPKPRSRQEKVKGIGWNEGVSAKSEGVFGKGKLLDKGKGKAMFERVSGSVKVLDKENVVVFGFPFYLLYSIGNFIGVNDEFDAYIVVSFASVTLVLSIGETIEEVTDSGFLDTKPSLAISLIGNDFPMQVHPSGIRHVREDGRINEWRTPGKKTIVKVGYNRLQAVIELSGRELIYFELDMTGQLMEVEKHEMLGDVACFDISLVPKGRQRSRFLAVGSYDSTILILSLDPDDCMQVLSIQSVFSPPLSLLFLELLVSIGGEDGADHPASLFLNASLQNGVLFRTVVDMATGQLSDSRSRFLGLRAPKLFLVIVRGQHTMLCLSSWSWLGYVHQGQYLLTPLTIGTLEFAATFSSDNCAEGVVAIAEWYFTSSWYCKIASFHYCKYRRDENQLYIFADDFFLRWLTASQHVDFDAMAGADKFGNVYFVRMPQDVSDEIEEDPPGGKIEWEQGKLNGAPNKLEEIVQFDVGDVVSTLSKASLTPGGGECIIYGTVTGSLGAFLPFTSRADVDFFSHLEMHIRQEHPPLCGRDHMAHRSAYVPVKDVIDCDLCDQFPTLPLDL</sequence>
<evidence type="ECO:0000256" key="3">
    <source>
        <dbReference type="ARBA" id="ARBA00022728"/>
    </source>
</evidence>
<evidence type="ECO:0000256" key="4">
    <source>
        <dbReference type="ARBA" id="ARBA00023187"/>
    </source>
</evidence>
<evidence type="ECO:0000256" key="6">
    <source>
        <dbReference type="ARBA" id="ARBA00038266"/>
    </source>
</evidence>
<evidence type="ECO:0000256" key="1">
    <source>
        <dbReference type="ARBA" id="ARBA00004123"/>
    </source>
</evidence>
<dbReference type="Gene3D" id="2.130.10.10">
    <property type="entry name" value="YVTN repeat-like/Quinoprotein amine dehydrogenase"/>
    <property type="match status" value="2"/>
</dbReference>
<dbReference type="Pfam" id="PF03178">
    <property type="entry name" value="CPSF_A"/>
    <property type="match status" value="1"/>
</dbReference>
<organism evidence="9 10">
    <name type="scientific">Chenopodium quinoa</name>
    <name type="common">Quinoa</name>
    <dbReference type="NCBI Taxonomy" id="63459"/>
    <lineage>
        <taxon>Eukaryota</taxon>
        <taxon>Viridiplantae</taxon>
        <taxon>Streptophyta</taxon>
        <taxon>Embryophyta</taxon>
        <taxon>Tracheophyta</taxon>
        <taxon>Spermatophyta</taxon>
        <taxon>Magnoliopsida</taxon>
        <taxon>eudicotyledons</taxon>
        <taxon>Gunneridae</taxon>
        <taxon>Pentapetalae</taxon>
        <taxon>Caryophyllales</taxon>
        <taxon>Chenopodiaceae</taxon>
        <taxon>Chenopodioideae</taxon>
        <taxon>Atripliceae</taxon>
        <taxon>Chenopodium</taxon>
    </lineage>
</organism>
<dbReference type="GO" id="GO:0005681">
    <property type="term" value="C:spliceosomal complex"/>
    <property type="evidence" value="ECO:0007669"/>
    <property type="project" value="UniProtKB-KW"/>
</dbReference>
<dbReference type="AlphaFoldDB" id="A0A803KUA8"/>
<reference evidence="9" key="1">
    <citation type="journal article" date="2017" name="Nature">
        <title>The genome of Chenopodium quinoa.</title>
        <authorList>
            <person name="Jarvis D.E."/>
            <person name="Ho Y.S."/>
            <person name="Lightfoot D.J."/>
            <person name="Schmoeckel S.M."/>
            <person name="Li B."/>
            <person name="Borm T.J.A."/>
            <person name="Ohyanagi H."/>
            <person name="Mineta K."/>
            <person name="Michell C.T."/>
            <person name="Saber N."/>
            <person name="Kharbatia N.M."/>
            <person name="Rupper R.R."/>
            <person name="Sharp A.R."/>
            <person name="Dally N."/>
            <person name="Boughton B.A."/>
            <person name="Woo Y.H."/>
            <person name="Gao G."/>
            <person name="Schijlen E.G.W.M."/>
            <person name="Guo X."/>
            <person name="Momin A.A."/>
            <person name="Negrao S."/>
            <person name="Al-Babili S."/>
            <person name="Gehring C."/>
            <person name="Roessner U."/>
            <person name="Jung C."/>
            <person name="Murphy K."/>
            <person name="Arold S.T."/>
            <person name="Gojobori T."/>
            <person name="van der Linden C.G."/>
            <person name="van Loo E.N."/>
            <person name="Jellen E.N."/>
            <person name="Maughan P.J."/>
            <person name="Tester M."/>
        </authorList>
    </citation>
    <scope>NUCLEOTIDE SEQUENCE [LARGE SCALE GENOMIC DNA]</scope>
    <source>
        <strain evidence="9">cv. PI 614886</strain>
    </source>
</reference>
<dbReference type="FunFam" id="2.130.10.10:FF:000031">
    <property type="entry name" value="Splicing factor 3b subunit 3"/>
    <property type="match status" value="1"/>
</dbReference>
<evidence type="ECO:0008006" key="11">
    <source>
        <dbReference type="Google" id="ProtNLM"/>
    </source>
</evidence>
<dbReference type="PANTHER" id="PTHR10644">
    <property type="entry name" value="DNA REPAIR/RNA PROCESSING CPSF FAMILY"/>
    <property type="match status" value="1"/>
</dbReference>
<evidence type="ECO:0000256" key="2">
    <source>
        <dbReference type="ARBA" id="ARBA00022664"/>
    </source>
</evidence>
<proteinExistence type="inferred from homology"/>
<comment type="similarity">
    <text evidence="6">Belongs to the RSE1 family.</text>
</comment>
<evidence type="ECO:0000313" key="10">
    <source>
        <dbReference type="Proteomes" id="UP000596660"/>
    </source>
</evidence>
<dbReference type="EnsemblPlants" id="AUR62002616-RA">
    <property type="protein sequence ID" value="AUR62002616-RA:cds"/>
    <property type="gene ID" value="AUR62002616"/>
</dbReference>
<comment type="subcellular location">
    <subcellularLocation>
        <location evidence="1">Nucleus</location>
    </subcellularLocation>
</comment>
<feature type="domain" description="RSE1/DDB1/CPSF1 C-terminal" evidence="7">
    <location>
        <begin position="385"/>
        <end position="560"/>
    </location>
</feature>
<keyword evidence="3" id="KW-0747">Spliceosome</keyword>
<dbReference type="Gramene" id="AUR62002616-RA">
    <property type="protein sequence ID" value="AUR62002616-RA:cds"/>
    <property type="gene ID" value="AUR62002616"/>
</dbReference>
<feature type="domain" description="RSE1/DDB1/CPSF1 second beta-propeller" evidence="8">
    <location>
        <begin position="84"/>
        <end position="371"/>
    </location>
</feature>
<reference evidence="9" key="2">
    <citation type="submission" date="2021-03" db="UniProtKB">
        <authorList>
            <consortium name="EnsemblPlants"/>
        </authorList>
    </citation>
    <scope>IDENTIFICATION</scope>
</reference>
<evidence type="ECO:0000259" key="8">
    <source>
        <dbReference type="Pfam" id="PF23726"/>
    </source>
</evidence>
<keyword evidence="4" id="KW-0508">mRNA splicing</keyword>
<evidence type="ECO:0000313" key="9">
    <source>
        <dbReference type="EnsemblPlants" id="AUR62002616-RA:cds"/>
    </source>
</evidence>
<evidence type="ECO:0000256" key="5">
    <source>
        <dbReference type="ARBA" id="ARBA00023242"/>
    </source>
</evidence>
<dbReference type="InterPro" id="IPR015943">
    <property type="entry name" value="WD40/YVTN_repeat-like_dom_sf"/>
</dbReference>
<keyword evidence="5" id="KW-0539">Nucleus</keyword>
<dbReference type="Proteomes" id="UP000596660">
    <property type="component" value="Unplaced"/>
</dbReference>
<dbReference type="Pfam" id="PF23726">
    <property type="entry name" value="Beta-prop_RSE1_2nd"/>
    <property type="match status" value="1"/>
</dbReference>